<dbReference type="EMBL" id="CP091430">
    <property type="protein sequence ID" value="UVI33430.1"/>
    <property type="molecule type" value="Genomic_DNA"/>
</dbReference>
<accession>A0ABY5SL86</accession>
<protein>
    <recommendedName>
        <fullName evidence="3">HEAT repeat domain-containing protein</fullName>
    </recommendedName>
</protein>
<sequence length="167" mass="18892">MDNDKEIAKATALDRIVNYETYISSMNNDQLIAVVNRLEDFEEVAAALTELSLRDTEKAAPFCSKILEENVGDEFLQAVAFNLLYEGDHEQAIEIVNKYVIRAPAALLGAIMDNLSTDSLQPFGKSLSSGFLHSIVDRYSELSDADKKRILENYEWFQESYDDKLLK</sequence>
<gene>
    <name evidence="1" type="ORF">L1F29_17005</name>
</gene>
<name>A0ABY5SL86_9BACL</name>
<reference evidence="1" key="1">
    <citation type="submission" date="2022-01" db="EMBL/GenBank/DDBJ databases">
        <title>Paenibacillus spongiae sp. nov., isolated from marine sponge.</title>
        <authorList>
            <person name="Li Z."/>
            <person name="Zhang M."/>
        </authorList>
    </citation>
    <scope>NUCLEOTIDE SEQUENCE</scope>
    <source>
        <strain evidence="1">PHS-Z3</strain>
    </source>
</reference>
<organism evidence="1 2">
    <name type="scientific">Paenibacillus spongiae</name>
    <dbReference type="NCBI Taxonomy" id="2909671"/>
    <lineage>
        <taxon>Bacteria</taxon>
        <taxon>Bacillati</taxon>
        <taxon>Bacillota</taxon>
        <taxon>Bacilli</taxon>
        <taxon>Bacillales</taxon>
        <taxon>Paenibacillaceae</taxon>
        <taxon>Paenibacillus</taxon>
    </lineage>
</organism>
<proteinExistence type="predicted"/>
<keyword evidence="2" id="KW-1185">Reference proteome</keyword>
<evidence type="ECO:0008006" key="3">
    <source>
        <dbReference type="Google" id="ProtNLM"/>
    </source>
</evidence>
<evidence type="ECO:0000313" key="1">
    <source>
        <dbReference type="EMBL" id="UVI33430.1"/>
    </source>
</evidence>
<dbReference type="RefSeq" id="WP_258389483.1">
    <property type="nucleotide sequence ID" value="NZ_CP091430.1"/>
</dbReference>
<evidence type="ECO:0000313" key="2">
    <source>
        <dbReference type="Proteomes" id="UP001057877"/>
    </source>
</evidence>
<dbReference type="Proteomes" id="UP001057877">
    <property type="component" value="Chromosome"/>
</dbReference>